<dbReference type="RefSeq" id="WP_196204847.1">
    <property type="nucleotide sequence ID" value="NZ_JADPUN010000266.1"/>
</dbReference>
<sequence length="75" mass="8135">MAELPPPDELVGAQEIGKLLGTTKGRTKQLMALRTFPEPYVRLAGGGVWLKSAVLAWAAVHRRPRPAATDEDEQA</sequence>
<accession>A0ABS0H4F9</accession>
<evidence type="ECO:0000313" key="2">
    <source>
        <dbReference type="Proteomes" id="UP000638560"/>
    </source>
</evidence>
<dbReference type="Proteomes" id="UP000638560">
    <property type="component" value="Unassembled WGS sequence"/>
</dbReference>
<name>A0ABS0H4F9_9ACTN</name>
<evidence type="ECO:0000313" key="1">
    <source>
        <dbReference type="EMBL" id="MBF9133337.1"/>
    </source>
</evidence>
<dbReference type="EMBL" id="JADPUN010000266">
    <property type="protein sequence ID" value="MBF9133337.1"/>
    <property type="molecule type" value="Genomic_DNA"/>
</dbReference>
<organism evidence="1 2">
    <name type="scientific">Plantactinospora alkalitolerans</name>
    <dbReference type="NCBI Taxonomy" id="2789879"/>
    <lineage>
        <taxon>Bacteria</taxon>
        <taxon>Bacillati</taxon>
        <taxon>Actinomycetota</taxon>
        <taxon>Actinomycetes</taxon>
        <taxon>Micromonosporales</taxon>
        <taxon>Micromonosporaceae</taxon>
        <taxon>Plantactinospora</taxon>
    </lineage>
</organism>
<reference evidence="1 2" key="1">
    <citation type="submission" date="2020-11" db="EMBL/GenBank/DDBJ databases">
        <title>A novel isolate from a Black sea contaminated sediment with potential to produce alkanes: Plantactinospora alkalitolerans sp. nov.</title>
        <authorList>
            <person name="Carro L."/>
            <person name="Veyisoglu A."/>
            <person name="Guven K."/>
            <person name="Schumann P."/>
            <person name="Klenk H.-P."/>
            <person name="Sahin N."/>
        </authorList>
    </citation>
    <scope>NUCLEOTIDE SEQUENCE [LARGE SCALE GENOMIC DNA]</scope>
    <source>
        <strain evidence="1 2">S1510</strain>
    </source>
</reference>
<keyword evidence="2" id="KW-1185">Reference proteome</keyword>
<protein>
    <recommendedName>
        <fullName evidence="3">DNA-binding protein</fullName>
    </recommendedName>
</protein>
<gene>
    <name evidence="1" type="ORF">I0C86_30900</name>
</gene>
<evidence type="ECO:0008006" key="3">
    <source>
        <dbReference type="Google" id="ProtNLM"/>
    </source>
</evidence>
<comment type="caution">
    <text evidence="1">The sequence shown here is derived from an EMBL/GenBank/DDBJ whole genome shotgun (WGS) entry which is preliminary data.</text>
</comment>
<proteinExistence type="predicted"/>